<dbReference type="PROSITE" id="PS50928">
    <property type="entry name" value="ABC_TM1"/>
    <property type="match status" value="1"/>
</dbReference>
<evidence type="ECO:0000256" key="3">
    <source>
        <dbReference type="ARBA" id="ARBA00022475"/>
    </source>
</evidence>
<evidence type="ECO:0000256" key="7">
    <source>
        <dbReference type="RuleBase" id="RU363032"/>
    </source>
</evidence>
<keyword evidence="3" id="KW-1003">Cell membrane</keyword>
<dbReference type="InterPro" id="IPR035906">
    <property type="entry name" value="MetI-like_sf"/>
</dbReference>
<dbReference type="RefSeq" id="WP_021167706.1">
    <property type="nucleotide sequence ID" value="NZ_CTRP01000008.1"/>
</dbReference>
<dbReference type="PANTHER" id="PTHR43163:SF8">
    <property type="entry name" value="D,D-DIPEPTIDE TRANSPORT SYSTEM PERMEASE PROTEIN DDPB-RELATED"/>
    <property type="match status" value="1"/>
</dbReference>
<dbReference type="EMBL" id="CTRP01000008">
    <property type="protein sequence ID" value="CQR72074.1"/>
    <property type="molecule type" value="Genomic_DNA"/>
</dbReference>
<feature type="transmembrane region" description="Helical" evidence="7">
    <location>
        <begin position="258"/>
        <end position="284"/>
    </location>
</feature>
<keyword evidence="6 7" id="KW-0472">Membrane</keyword>
<keyword evidence="5 7" id="KW-1133">Transmembrane helix</keyword>
<feature type="transmembrane region" description="Helical" evidence="7">
    <location>
        <begin position="136"/>
        <end position="161"/>
    </location>
</feature>
<proteinExistence type="inferred from homology"/>
<accession>A0A0U1KZI4</accession>
<evidence type="ECO:0000256" key="1">
    <source>
        <dbReference type="ARBA" id="ARBA00004651"/>
    </source>
</evidence>
<dbReference type="AlphaFoldDB" id="A0A0U1KZI4"/>
<evidence type="ECO:0000256" key="2">
    <source>
        <dbReference type="ARBA" id="ARBA00022448"/>
    </source>
</evidence>
<keyword evidence="2 7" id="KW-0813">Transport</keyword>
<comment type="subcellular location">
    <subcellularLocation>
        <location evidence="1 7">Cell membrane</location>
        <topology evidence="1 7">Multi-pass membrane protein</topology>
    </subcellularLocation>
</comment>
<reference evidence="10" key="1">
    <citation type="submission" date="2015-03" db="EMBL/GenBank/DDBJ databases">
        <authorList>
            <person name="Nijsse Bart"/>
        </authorList>
    </citation>
    <scope>NUCLEOTIDE SEQUENCE [LARGE SCALE GENOMIC DNA]</scope>
</reference>
<feature type="transmembrane region" description="Helical" evidence="7">
    <location>
        <begin position="103"/>
        <end position="124"/>
    </location>
</feature>
<feature type="domain" description="ABC transmembrane type-1" evidence="8">
    <location>
        <begin position="97"/>
        <end position="327"/>
    </location>
</feature>
<evidence type="ECO:0000256" key="4">
    <source>
        <dbReference type="ARBA" id="ARBA00022692"/>
    </source>
</evidence>
<dbReference type="SUPFAM" id="SSF161098">
    <property type="entry name" value="MetI-like"/>
    <property type="match status" value="1"/>
</dbReference>
<evidence type="ECO:0000256" key="5">
    <source>
        <dbReference type="ARBA" id="ARBA00022989"/>
    </source>
</evidence>
<sequence length="338" mass="37314">MSILRYFIKRLPRLLVVFLGVSIITFAISHVIPGDPARMLAGQKASQETLIKIRVELGLDQPVYVQYLRYAGDLLHGDMGTSIRTQQPVATELKKYFPATLELTLVSMLLTLLIGISLGILAAVQRDRWGDHVSRFISLLGVSTPLFWSGLLVMIVFYKWLQLFPASGRLDTFLTPPPQVTGLYLLDGLLAGDGRVVVSAFEHLVLPASCLAYVQLAVIARQVRASMIQVLALDYIRTAKAFGLSNRKIICQYALKNALLPTVTVAGLIFGELLGGAIITETIFSWPGMGKYVVDSVAFLDFPAIMGFTMVVALSYVLINLLVDLLYRVLDPQIREVE</sequence>
<dbReference type="CDD" id="cd06261">
    <property type="entry name" value="TM_PBP2"/>
    <property type="match status" value="1"/>
</dbReference>
<feature type="transmembrane region" description="Helical" evidence="7">
    <location>
        <begin position="12"/>
        <end position="32"/>
    </location>
</feature>
<dbReference type="InterPro" id="IPR000515">
    <property type="entry name" value="MetI-like"/>
</dbReference>
<organism evidence="9 10">
    <name type="scientific">Sporomusa ovata</name>
    <dbReference type="NCBI Taxonomy" id="2378"/>
    <lineage>
        <taxon>Bacteria</taxon>
        <taxon>Bacillati</taxon>
        <taxon>Bacillota</taxon>
        <taxon>Negativicutes</taxon>
        <taxon>Selenomonadales</taxon>
        <taxon>Sporomusaceae</taxon>
        <taxon>Sporomusa</taxon>
    </lineage>
</organism>
<evidence type="ECO:0000259" key="8">
    <source>
        <dbReference type="PROSITE" id="PS50928"/>
    </source>
</evidence>
<dbReference type="Gene3D" id="1.10.3720.10">
    <property type="entry name" value="MetI-like"/>
    <property type="match status" value="1"/>
</dbReference>
<evidence type="ECO:0000313" key="10">
    <source>
        <dbReference type="Proteomes" id="UP000049855"/>
    </source>
</evidence>
<dbReference type="GO" id="GO:0005886">
    <property type="term" value="C:plasma membrane"/>
    <property type="evidence" value="ECO:0007669"/>
    <property type="project" value="UniProtKB-SubCell"/>
</dbReference>
<gene>
    <name evidence="9" type="ORF">SpAn4DRAFT_4763</name>
</gene>
<dbReference type="GO" id="GO:0071916">
    <property type="term" value="F:dipeptide transmembrane transporter activity"/>
    <property type="evidence" value="ECO:0007669"/>
    <property type="project" value="TreeGrafter"/>
</dbReference>
<evidence type="ECO:0000313" key="9">
    <source>
        <dbReference type="EMBL" id="CQR72074.1"/>
    </source>
</evidence>
<keyword evidence="4 7" id="KW-0812">Transmembrane</keyword>
<keyword evidence="10" id="KW-1185">Reference proteome</keyword>
<dbReference type="PANTHER" id="PTHR43163">
    <property type="entry name" value="DIPEPTIDE TRANSPORT SYSTEM PERMEASE PROTEIN DPPB-RELATED"/>
    <property type="match status" value="1"/>
</dbReference>
<dbReference type="Proteomes" id="UP000049855">
    <property type="component" value="Unassembled WGS sequence"/>
</dbReference>
<dbReference type="InterPro" id="IPR045621">
    <property type="entry name" value="BPD_transp_1_N"/>
</dbReference>
<comment type="similarity">
    <text evidence="7">Belongs to the binding-protein-dependent transport system permease family.</text>
</comment>
<protein>
    <submittedName>
        <fullName evidence="9">Dipeptide transport system permease protein DppB (TC 3.A.1.5.2)</fullName>
    </submittedName>
</protein>
<feature type="transmembrane region" description="Helical" evidence="7">
    <location>
        <begin position="304"/>
        <end position="327"/>
    </location>
</feature>
<dbReference type="Pfam" id="PF19300">
    <property type="entry name" value="BPD_transp_1_N"/>
    <property type="match status" value="1"/>
</dbReference>
<evidence type="ECO:0000256" key="6">
    <source>
        <dbReference type="ARBA" id="ARBA00023136"/>
    </source>
</evidence>
<feature type="transmembrane region" description="Helical" evidence="7">
    <location>
        <begin position="196"/>
        <end position="219"/>
    </location>
</feature>
<dbReference type="Pfam" id="PF00528">
    <property type="entry name" value="BPD_transp_1"/>
    <property type="match status" value="1"/>
</dbReference>
<name>A0A0U1KZI4_9FIRM</name>